<feature type="region of interest" description="Disordered" evidence="2">
    <location>
        <begin position="37"/>
        <end position="90"/>
    </location>
</feature>
<dbReference type="GO" id="GO:0005739">
    <property type="term" value="C:mitochondrion"/>
    <property type="evidence" value="ECO:0007669"/>
    <property type="project" value="TreeGrafter"/>
</dbReference>
<reference evidence="4 5" key="1">
    <citation type="journal article" date="2024" name="Proc. Natl. Acad. Sci. U.S.A.">
        <title>The genetic regulatory architecture and epigenomic basis for age-related changes in rattlesnake venom.</title>
        <authorList>
            <person name="Hogan M.P."/>
            <person name="Holding M.L."/>
            <person name="Nystrom G.S."/>
            <person name="Colston T.J."/>
            <person name="Bartlett D.A."/>
            <person name="Mason A.J."/>
            <person name="Ellsworth S.A."/>
            <person name="Rautsaw R.M."/>
            <person name="Lawrence K.C."/>
            <person name="Strickland J.L."/>
            <person name="He B."/>
            <person name="Fraser P."/>
            <person name="Margres M.J."/>
            <person name="Gilbert D.M."/>
            <person name="Gibbs H.L."/>
            <person name="Parkinson C.L."/>
            <person name="Rokyta D.R."/>
        </authorList>
    </citation>
    <scope>NUCLEOTIDE SEQUENCE [LARGE SCALE GENOMIC DNA]</scope>
    <source>
        <strain evidence="4">DRR0105</strain>
    </source>
</reference>
<organism evidence="4 5">
    <name type="scientific">Crotalus adamanteus</name>
    <name type="common">Eastern diamondback rattlesnake</name>
    <dbReference type="NCBI Taxonomy" id="8729"/>
    <lineage>
        <taxon>Eukaryota</taxon>
        <taxon>Metazoa</taxon>
        <taxon>Chordata</taxon>
        <taxon>Craniata</taxon>
        <taxon>Vertebrata</taxon>
        <taxon>Euteleostomi</taxon>
        <taxon>Lepidosauria</taxon>
        <taxon>Squamata</taxon>
        <taxon>Bifurcata</taxon>
        <taxon>Unidentata</taxon>
        <taxon>Episquamata</taxon>
        <taxon>Toxicofera</taxon>
        <taxon>Serpentes</taxon>
        <taxon>Colubroidea</taxon>
        <taxon>Viperidae</taxon>
        <taxon>Crotalinae</taxon>
        <taxon>Crotalus</taxon>
    </lineage>
</organism>
<dbReference type="AlphaFoldDB" id="A0AAW1BU12"/>
<comment type="similarity">
    <text evidence="1">Belongs to the transglutaminase superfamily. Transglutaminase family.</text>
</comment>
<evidence type="ECO:0000256" key="2">
    <source>
        <dbReference type="SAM" id="MobiDB-lite"/>
    </source>
</evidence>
<evidence type="ECO:0000313" key="4">
    <source>
        <dbReference type="EMBL" id="KAK9405032.1"/>
    </source>
</evidence>
<dbReference type="InterPro" id="IPR001102">
    <property type="entry name" value="Transglutaminase_N"/>
</dbReference>
<dbReference type="Pfam" id="PF00868">
    <property type="entry name" value="Transglut_N"/>
    <property type="match status" value="1"/>
</dbReference>
<gene>
    <name evidence="4" type="ORF">NXF25_009859</name>
</gene>
<accession>A0AAW1BU12</accession>
<dbReference type="InterPro" id="IPR013783">
    <property type="entry name" value="Ig-like_fold"/>
</dbReference>
<dbReference type="InterPro" id="IPR050779">
    <property type="entry name" value="Transglutaminase"/>
</dbReference>
<evidence type="ECO:0000313" key="5">
    <source>
        <dbReference type="Proteomes" id="UP001474421"/>
    </source>
</evidence>
<comment type="caution">
    <text evidence="4">The sequence shown here is derived from an EMBL/GenBank/DDBJ whole genome shotgun (WGS) entry which is preliminary data.</text>
</comment>
<dbReference type="InterPro" id="IPR014756">
    <property type="entry name" value="Ig_E-set"/>
</dbReference>
<dbReference type="Proteomes" id="UP001474421">
    <property type="component" value="Unassembled WGS sequence"/>
</dbReference>
<dbReference type="GO" id="GO:0003810">
    <property type="term" value="F:protein-glutamine gamma-glutamyltransferase activity"/>
    <property type="evidence" value="ECO:0007669"/>
    <property type="project" value="TreeGrafter"/>
</dbReference>
<sequence>MGLFSWIRDAQGAFNFFLETALPCRFCPPSRSPFRDDCVIYPPTQPRGGEGDGYKREGAPGSEASSQRRRPAPRVSQGRQRRSGAEGTMAEDLQLETWDLKWEENNQDHKTSEMGSHRLVVRRGQPFRITLHFAGRAYQEGVDRLTFIAETGPCPIETSGTRAPFPLSCSLEGPSWSSAVEQQEGLSLSVAIASPPDARIGRYPPGAGCLHPVSGLQLPPGRIRPALQPLVSRGFHLHGEQRGPG</sequence>
<evidence type="ECO:0000259" key="3">
    <source>
        <dbReference type="Pfam" id="PF00868"/>
    </source>
</evidence>
<dbReference type="Gene3D" id="2.60.40.10">
    <property type="entry name" value="Immunoglobulins"/>
    <property type="match status" value="1"/>
</dbReference>
<proteinExistence type="inferred from homology"/>
<dbReference type="SUPFAM" id="SSF81296">
    <property type="entry name" value="E set domains"/>
    <property type="match status" value="1"/>
</dbReference>
<name>A0AAW1BU12_CROAD</name>
<protein>
    <submittedName>
        <fullName evidence="4">Protein-glutamine gamma-glutamyltransferase 2-like</fullName>
    </submittedName>
</protein>
<keyword evidence="5" id="KW-1185">Reference proteome</keyword>
<feature type="domain" description="Transglutaminase N-terminal" evidence="3">
    <location>
        <begin position="97"/>
        <end position="203"/>
    </location>
</feature>
<evidence type="ECO:0000256" key="1">
    <source>
        <dbReference type="ARBA" id="ARBA00005968"/>
    </source>
</evidence>
<dbReference type="EMBL" id="JAOTOJ010000003">
    <property type="protein sequence ID" value="KAK9405032.1"/>
    <property type="molecule type" value="Genomic_DNA"/>
</dbReference>
<dbReference type="PANTHER" id="PTHR11590:SF6">
    <property type="entry name" value="PROTEIN-GLUTAMINE GAMMA-GLUTAMYLTRANSFERASE 2"/>
    <property type="match status" value="1"/>
</dbReference>
<dbReference type="PANTHER" id="PTHR11590">
    <property type="entry name" value="PROTEIN-GLUTAMINE GAMMA-GLUTAMYLTRANSFERASE"/>
    <property type="match status" value="1"/>
</dbReference>
<feature type="compositionally biased region" description="Basic and acidic residues" evidence="2">
    <location>
        <begin position="49"/>
        <end position="58"/>
    </location>
</feature>